<evidence type="ECO:0000313" key="3">
    <source>
        <dbReference type="EMBL" id="NWK55676.1"/>
    </source>
</evidence>
<keyword evidence="4" id="KW-1185">Reference proteome</keyword>
<feature type="domain" description="Ice-binding protein C-terminal" evidence="2">
    <location>
        <begin position="196"/>
        <end position="218"/>
    </location>
</feature>
<accession>A0A851GE27</accession>
<protein>
    <submittedName>
        <fullName evidence="3">PEP-CTERM sorting domain-containing protein</fullName>
    </submittedName>
</protein>
<keyword evidence="1" id="KW-0732">Signal</keyword>
<dbReference type="Pfam" id="PF07589">
    <property type="entry name" value="PEP-CTERM"/>
    <property type="match status" value="1"/>
</dbReference>
<dbReference type="AlphaFoldDB" id="A0A851GE27"/>
<feature type="signal peptide" evidence="1">
    <location>
        <begin position="1"/>
        <end position="22"/>
    </location>
</feature>
<dbReference type="NCBIfam" id="TIGR02595">
    <property type="entry name" value="PEP_CTERM"/>
    <property type="match status" value="1"/>
</dbReference>
<proteinExistence type="predicted"/>
<dbReference type="Proteomes" id="UP000557872">
    <property type="component" value="Unassembled WGS sequence"/>
</dbReference>
<name>A0A851GE27_9BACT</name>
<feature type="chain" id="PRO_5032310331" evidence="1">
    <location>
        <begin position="23"/>
        <end position="219"/>
    </location>
</feature>
<evidence type="ECO:0000313" key="4">
    <source>
        <dbReference type="Proteomes" id="UP000557872"/>
    </source>
</evidence>
<dbReference type="EMBL" id="JACBAZ010000003">
    <property type="protein sequence ID" value="NWK55676.1"/>
    <property type="molecule type" value="Genomic_DNA"/>
</dbReference>
<comment type="caution">
    <text evidence="3">The sequence shown here is derived from an EMBL/GenBank/DDBJ whole genome shotgun (WGS) entry which is preliminary data.</text>
</comment>
<evidence type="ECO:0000256" key="1">
    <source>
        <dbReference type="SAM" id="SignalP"/>
    </source>
</evidence>
<dbReference type="RefSeq" id="WP_178932222.1">
    <property type="nucleotide sequence ID" value="NZ_JACBAZ010000003.1"/>
</dbReference>
<organism evidence="3 4">
    <name type="scientific">Oceaniferula marina</name>
    <dbReference type="NCBI Taxonomy" id="2748318"/>
    <lineage>
        <taxon>Bacteria</taxon>
        <taxon>Pseudomonadati</taxon>
        <taxon>Verrucomicrobiota</taxon>
        <taxon>Verrucomicrobiia</taxon>
        <taxon>Verrucomicrobiales</taxon>
        <taxon>Verrucomicrobiaceae</taxon>
        <taxon>Oceaniferula</taxon>
    </lineage>
</organism>
<gene>
    <name evidence="3" type="ORF">HW115_08640</name>
</gene>
<reference evidence="3 4" key="1">
    <citation type="submission" date="2020-07" db="EMBL/GenBank/DDBJ databases">
        <title>Roseicoccus Jingziensis gen. nov., sp. nov., isolated from coastal seawater.</title>
        <authorList>
            <person name="Feng X."/>
        </authorList>
    </citation>
    <scope>NUCLEOTIDE SEQUENCE [LARGE SCALE GENOMIC DNA]</scope>
    <source>
        <strain evidence="3 4">N1E253</strain>
    </source>
</reference>
<evidence type="ECO:0000259" key="2">
    <source>
        <dbReference type="Pfam" id="PF07589"/>
    </source>
</evidence>
<sequence>MRLKTIIAATAVSLGTSIASQAAVTLTNGDFETGGNWNSDHSTIATGWTDALSGSGTQGNYGESITGYGTGRVAAMKGVSNAYHQQILGGVDAGTNGSYVINYDGGIRYHSSYSSAARTVTLRVALWDATTNTELAFVDVGTAYSNAETTLHAREHTLTYDPTGLDGNDLALRFSNATATGVNINTVLVDNITITAVPEPSSAALLGLGGLTLILRRRK</sequence>
<dbReference type="InterPro" id="IPR013424">
    <property type="entry name" value="Ice-binding_C"/>
</dbReference>